<keyword evidence="1 4" id="KW-0378">Hydrolase</keyword>
<dbReference type="EC" id="3.5.1.32" evidence="4"/>
<dbReference type="Pfam" id="PF07687">
    <property type="entry name" value="M20_dimer"/>
    <property type="match status" value="1"/>
</dbReference>
<evidence type="ECO:0000313" key="4">
    <source>
        <dbReference type="EMBL" id="ACL17993.1"/>
    </source>
</evidence>
<dbReference type="Gene3D" id="3.40.630.10">
    <property type="entry name" value="Zn peptidases"/>
    <property type="match status" value="1"/>
</dbReference>
<dbReference type="InterPro" id="IPR011650">
    <property type="entry name" value="Peptidase_M20_dimer"/>
</dbReference>
<dbReference type="Proteomes" id="UP000002457">
    <property type="component" value="Chromosome"/>
</dbReference>
<dbReference type="NCBIfam" id="TIGR01891">
    <property type="entry name" value="amidohydrolases"/>
    <property type="match status" value="1"/>
</dbReference>
<dbReference type="RefSeq" id="WP_012619312.1">
    <property type="nucleotide sequence ID" value="NC_011832.1"/>
</dbReference>
<dbReference type="InterPro" id="IPR017439">
    <property type="entry name" value="Amidohydrolase"/>
</dbReference>
<keyword evidence="2" id="KW-0479">Metal-binding</keyword>
<dbReference type="KEGG" id="mpl:Mpal_2730"/>
<dbReference type="SUPFAM" id="SSF53187">
    <property type="entry name" value="Zn-dependent exopeptidases"/>
    <property type="match status" value="1"/>
</dbReference>
<feature type="binding site" evidence="2">
    <location>
        <position position="178"/>
    </location>
    <ligand>
        <name>Mn(2+)</name>
        <dbReference type="ChEBI" id="CHEBI:29035"/>
        <label>2</label>
    </ligand>
</feature>
<feature type="domain" description="Peptidase M20 dimerisation" evidence="3">
    <location>
        <begin position="198"/>
        <end position="296"/>
    </location>
</feature>
<protein>
    <submittedName>
        <fullName evidence="4">Amidohydrolase</fullName>
        <ecNumber evidence="4">3.5.1.32</ecNumber>
    </submittedName>
</protein>
<dbReference type="OrthoDB" id="247417at2157"/>
<dbReference type="HOGENOM" id="CLU_023257_6_0_2"/>
<evidence type="ECO:0000259" key="3">
    <source>
        <dbReference type="Pfam" id="PF07687"/>
    </source>
</evidence>
<feature type="binding site" evidence="2">
    <location>
        <position position="386"/>
    </location>
    <ligand>
        <name>Mn(2+)</name>
        <dbReference type="ChEBI" id="CHEBI:29035"/>
        <label>2</label>
    </ligand>
</feature>
<sequence>MKTARRDLVDLVIEREYLSLLSLYRTLHQHPELSEMEEQTAKTLSASLEATGYQVITGIGGFGIAGVFDAGPGRTVLVRADMDALPVLEETGLPYASTEITTDWNGRQVPVMHACGHDLHMTILAGVARVMVTLQGRWTGRLILVGQPSEERVSGAAAMVRDGLYTMIGRPDALLALHVAADYPVGTVIYTEGVSSAGAESLDLKIFGVGGHAAHPDLTIDPVVIAAETILLLQTVVSREIDPQAFAVLTVSSVHGGSKHNAIPAEVDLTLNFRYFSPEVRDHLIRAIERIVAAVARGAGVPEDHLPVLTLLDESAPPMVCNPALTNRVIAAIREVVGEEQVIAVPPSSGSEDFGAFGVVDPPIPICYFRVGSVGPNSPQPPAFLHSGRFSPDAEGVIKNGIRAMSAALLSLLEKDQEL</sequence>
<feature type="binding site" evidence="2">
    <location>
        <position position="115"/>
    </location>
    <ligand>
        <name>Mn(2+)</name>
        <dbReference type="ChEBI" id="CHEBI:29035"/>
        <label>2</label>
    </ligand>
</feature>
<dbReference type="SUPFAM" id="SSF55031">
    <property type="entry name" value="Bacterial exopeptidase dimerisation domain"/>
    <property type="match status" value="1"/>
</dbReference>
<feature type="binding site" evidence="2">
    <location>
        <position position="117"/>
    </location>
    <ligand>
        <name>Mn(2+)</name>
        <dbReference type="ChEBI" id="CHEBI:29035"/>
        <label>2</label>
    </ligand>
</feature>
<comment type="cofactor">
    <cofactor evidence="2">
        <name>Mn(2+)</name>
        <dbReference type="ChEBI" id="CHEBI:29035"/>
    </cofactor>
    <text evidence="2">The Mn(2+) ion enhances activity.</text>
</comment>
<dbReference type="Gene3D" id="3.30.70.360">
    <property type="match status" value="1"/>
</dbReference>
<dbReference type="Pfam" id="PF01546">
    <property type="entry name" value="Peptidase_M20"/>
    <property type="match status" value="1"/>
</dbReference>
<organism evidence="4 5">
    <name type="scientific">Methanosphaerula palustris (strain ATCC BAA-1556 / DSM 19958 / E1-9c)</name>
    <dbReference type="NCBI Taxonomy" id="521011"/>
    <lineage>
        <taxon>Archaea</taxon>
        <taxon>Methanobacteriati</taxon>
        <taxon>Methanobacteriota</taxon>
        <taxon>Stenosarchaea group</taxon>
        <taxon>Methanomicrobia</taxon>
        <taxon>Methanomicrobiales</taxon>
        <taxon>Methanoregulaceae</taxon>
        <taxon>Methanosphaerula</taxon>
    </lineage>
</organism>
<keyword evidence="2" id="KW-0464">Manganese</keyword>
<dbReference type="GO" id="GO:0047980">
    <property type="term" value="F:hippurate hydrolase activity"/>
    <property type="evidence" value="ECO:0007669"/>
    <property type="project" value="UniProtKB-EC"/>
</dbReference>
<dbReference type="FunFam" id="3.30.70.360:FF:000001">
    <property type="entry name" value="N-acetyldiaminopimelate deacetylase"/>
    <property type="match status" value="1"/>
</dbReference>
<keyword evidence="5" id="KW-1185">Reference proteome</keyword>
<evidence type="ECO:0000313" key="5">
    <source>
        <dbReference type="Proteomes" id="UP000002457"/>
    </source>
</evidence>
<dbReference type="eggNOG" id="arCOG01108">
    <property type="taxonomic scope" value="Archaea"/>
</dbReference>
<proteinExistence type="predicted"/>
<dbReference type="InterPro" id="IPR036264">
    <property type="entry name" value="Bact_exopeptidase_dim_dom"/>
</dbReference>
<dbReference type="GeneID" id="7270838"/>
<dbReference type="PANTHER" id="PTHR11014:SF63">
    <property type="entry name" value="METALLOPEPTIDASE, PUTATIVE (AFU_ORTHOLOGUE AFUA_6G09600)-RELATED"/>
    <property type="match status" value="1"/>
</dbReference>
<evidence type="ECO:0000256" key="2">
    <source>
        <dbReference type="PIRSR" id="PIRSR005962-1"/>
    </source>
</evidence>
<gene>
    <name evidence="4" type="ordered locus">Mpal_2730</name>
</gene>
<dbReference type="InterPro" id="IPR002933">
    <property type="entry name" value="Peptidase_M20"/>
</dbReference>
<dbReference type="STRING" id="521011.Mpal_2730"/>
<name>B8GFW0_METPE</name>
<evidence type="ECO:0000256" key="1">
    <source>
        <dbReference type="ARBA" id="ARBA00022801"/>
    </source>
</evidence>
<dbReference type="PIRSF" id="PIRSF005962">
    <property type="entry name" value="Pept_M20D_amidohydro"/>
    <property type="match status" value="1"/>
</dbReference>
<feature type="binding site" evidence="2">
    <location>
        <position position="151"/>
    </location>
    <ligand>
        <name>Mn(2+)</name>
        <dbReference type="ChEBI" id="CHEBI:29035"/>
        <label>2</label>
    </ligand>
</feature>
<dbReference type="EMBL" id="CP001338">
    <property type="protein sequence ID" value="ACL17993.1"/>
    <property type="molecule type" value="Genomic_DNA"/>
</dbReference>
<accession>B8GFW0</accession>
<dbReference type="GO" id="GO:0046872">
    <property type="term" value="F:metal ion binding"/>
    <property type="evidence" value="ECO:0007669"/>
    <property type="project" value="UniProtKB-KW"/>
</dbReference>
<dbReference type="PANTHER" id="PTHR11014">
    <property type="entry name" value="PEPTIDASE M20 FAMILY MEMBER"/>
    <property type="match status" value="1"/>
</dbReference>
<dbReference type="AlphaFoldDB" id="B8GFW0"/>
<reference evidence="4 5" key="1">
    <citation type="journal article" date="2015" name="Genome Announc.">
        <title>Complete Genome Sequence of Methanosphaerula palustris E1-9CT, a Hydrogenotrophic Methanogen Isolated from a Minerotrophic Fen Peatland.</title>
        <authorList>
            <person name="Cadillo-Quiroz H."/>
            <person name="Browne P."/>
            <person name="Kyrpides N."/>
            <person name="Woyke T."/>
            <person name="Goodwin L."/>
            <person name="Detter C."/>
            <person name="Yavitt J.B."/>
            <person name="Zinder S.H."/>
        </authorList>
    </citation>
    <scope>NUCLEOTIDE SEQUENCE [LARGE SCALE GENOMIC DNA]</scope>
    <source>
        <strain evidence="5">ATCC BAA-1556 / DSM 19958 / E1-9c</strain>
    </source>
</reference>